<reference evidence="1" key="1">
    <citation type="journal article" date="2020" name="Nature">
        <title>Giant virus diversity and host interactions through global metagenomics.</title>
        <authorList>
            <person name="Schulz F."/>
            <person name="Roux S."/>
            <person name="Paez-Espino D."/>
            <person name="Jungbluth S."/>
            <person name="Walsh D.A."/>
            <person name="Denef V.J."/>
            <person name="McMahon K.D."/>
            <person name="Konstantinidis K.T."/>
            <person name="Eloe-Fadrosh E.A."/>
            <person name="Kyrpides N.C."/>
            <person name="Woyke T."/>
        </authorList>
    </citation>
    <scope>NUCLEOTIDE SEQUENCE</scope>
    <source>
        <strain evidence="1">GVMAG-M-3300020166-18</strain>
    </source>
</reference>
<accession>A0A6C0BVX2</accession>
<proteinExistence type="predicted"/>
<evidence type="ECO:0000313" key="1">
    <source>
        <dbReference type="EMBL" id="QHS96386.1"/>
    </source>
</evidence>
<dbReference type="AlphaFoldDB" id="A0A6C0BVX2"/>
<organism evidence="1">
    <name type="scientific">viral metagenome</name>
    <dbReference type="NCBI Taxonomy" id="1070528"/>
    <lineage>
        <taxon>unclassified sequences</taxon>
        <taxon>metagenomes</taxon>
        <taxon>organismal metagenomes</taxon>
    </lineage>
</organism>
<dbReference type="EMBL" id="MN739271">
    <property type="protein sequence ID" value="QHS96386.1"/>
    <property type="molecule type" value="Genomic_DNA"/>
</dbReference>
<sequence>MMNDICTDYGHDYIDDGDIENAIGVNTFPDLPADFAKFA</sequence>
<name>A0A6C0BVX2_9ZZZZ</name>
<protein>
    <submittedName>
        <fullName evidence="1">Uncharacterized protein</fullName>
    </submittedName>
</protein>